<dbReference type="EMBL" id="LR796449">
    <property type="protein sequence ID" value="CAB4145515.1"/>
    <property type="molecule type" value="Genomic_DNA"/>
</dbReference>
<dbReference type="EMBL" id="LR797387">
    <property type="protein sequence ID" value="CAB4212348.1"/>
    <property type="molecule type" value="Genomic_DNA"/>
</dbReference>
<dbReference type="EMBL" id="LR796949">
    <property type="protein sequence ID" value="CAB4177251.1"/>
    <property type="molecule type" value="Genomic_DNA"/>
</dbReference>
<accession>A0A6J5SEE6</accession>
<organism evidence="7">
    <name type="scientific">uncultured Caudovirales phage</name>
    <dbReference type="NCBI Taxonomy" id="2100421"/>
    <lineage>
        <taxon>Viruses</taxon>
        <taxon>Duplodnaviria</taxon>
        <taxon>Heunggongvirae</taxon>
        <taxon>Uroviricota</taxon>
        <taxon>Caudoviricetes</taxon>
        <taxon>Peduoviridae</taxon>
        <taxon>Maltschvirus</taxon>
        <taxon>Maltschvirus maltsch</taxon>
    </lineage>
</organism>
<evidence type="ECO:0000313" key="1">
    <source>
        <dbReference type="EMBL" id="CAB4145515.1"/>
    </source>
</evidence>
<dbReference type="EMBL" id="LR797028">
    <property type="protein sequence ID" value="CAB4183066.1"/>
    <property type="molecule type" value="Genomic_DNA"/>
</dbReference>
<evidence type="ECO:0000313" key="6">
    <source>
        <dbReference type="EMBL" id="CAB4199028.1"/>
    </source>
</evidence>
<dbReference type="EMBL" id="LR796856">
    <property type="protein sequence ID" value="CAB4170358.1"/>
    <property type="molecule type" value="Genomic_DNA"/>
</dbReference>
<evidence type="ECO:0000313" key="3">
    <source>
        <dbReference type="EMBL" id="CAB4177251.1"/>
    </source>
</evidence>
<proteinExistence type="predicted"/>
<sequence length="122" mass="14591">MRITYIIEENAQYISTRRLPHTREDVWQPARNFTQQPPEVWTLTESVPVVKSWQEKEDAKVSIEYATEEEAREALAQYIDEKIQNRQECNDLVKLYQPNAKPRKAWTKEEFFYLRVAKKESA</sequence>
<reference evidence="7" key="1">
    <citation type="submission" date="2020-05" db="EMBL/GenBank/DDBJ databases">
        <authorList>
            <person name="Chiriac C."/>
            <person name="Salcher M."/>
            <person name="Ghai R."/>
            <person name="Kavagutti S V."/>
        </authorList>
    </citation>
    <scope>NUCLEOTIDE SEQUENCE</scope>
</reference>
<gene>
    <name evidence="4" type="ORF">UFOVP1088_36</name>
    <name evidence="5" type="ORF">UFOVP1149_27</name>
    <name evidence="6" type="ORF">UFOVP1330_14</name>
    <name evidence="7" type="ORF">UFOVP1441_8</name>
    <name evidence="1" type="ORF">UFOVP486_15</name>
    <name evidence="2" type="ORF">UFOVP911_47</name>
    <name evidence="3" type="ORF">UFOVP997_5</name>
</gene>
<name>A0A6J5SEE6_9CAUD</name>
<protein>
    <submittedName>
        <fullName evidence="7">Uncharacterized protein</fullName>
    </submittedName>
</protein>
<evidence type="ECO:0000313" key="4">
    <source>
        <dbReference type="EMBL" id="CAB4183066.1"/>
    </source>
</evidence>
<evidence type="ECO:0000313" key="5">
    <source>
        <dbReference type="EMBL" id="CAB4186428.1"/>
    </source>
</evidence>
<evidence type="ECO:0000313" key="7">
    <source>
        <dbReference type="EMBL" id="CAB4212348.1"/>
    </source>
</evidence>
<evidence type="ECO:0000313" key="2">
    <source>
        <dbReference type="EMBL" id="CAB4170358.1"/>
    </source>
</evidence>
<dbReference type="EMBL" id="LR797275">
    <property type="protein sequence ID" value="CAB4199028.1"/>
    <property type="molecule type" value="Genomic_DNA"/>
</dbReference>
<dbReference type="EMBL" id="LR797095">
    <property type="protein sequence ID" value="CAB4186428.1"/>
    <property type="molecule type" value="Genomic_DNA"/>
</dbReference>